<evidence type="ECO:0000256" key="1">
    <source>
        <dbReference type="ARBA" id="ARBA00004370"/>
    </source>
</evidence>
<keyword evidence="4 6" id="KW-0472">Membrane</keyword>
<accession>A0A6L8W719</accession>
<dbReference type="EMBL" id="WTUW01000002">
    <property type="protein sequence ID" value="MZR30323.1"/>
    <property type="molecule type" value="Genomic_DNA"/>
</dbReference>
<dbReference type="InterPro" id="IPR020846">
    <property type="entry name" value="MFS_dom"/>
</dbReference>
<evidence type="ECO:0000256" key="6">
    <source>
        <dbReference type="SAM" id="Phobius"/>
    </source>
</evidence>
<evidence type="ECO:0000313" key="8">
    <source>
        <dbReference type="EMBL" id="MZR30323.1"/>
    </source>
</evidence>
<dbReference type="CDD" id="cd17477">
    <property type="entry name" value="MFS_YcaD_like"/>
    <property type="match status" value="1"/>
</dbReference>
<dbReference type="GO" id="GO:0005886">
    <property type="term" value="C:plasma membrane"/>
    <property type="evidence" value="ECO:0007669"/>
    <property type="project" value="TreeGrafter"/>
</dbReference>
<feature type="transmembrane region" description="Helical" evidence="6">
    <location>
        <begin position="12"/>
        <end position="31"/>
    </location>
</feature>
<dbReference type="GO" id="GO:0022857">
    <property type="term" value="F:transmembrane transporter activity"/>
    <property type="evidence" value="ECO:0007669"/>
    <property type="project" value="InterPro"/>
</dbReference>
<evidence type="ECO:0000256" key="4">
    <source>
        <dbReference type="ARBA" id="ARBA00023136"/>
    </source>
</evidence>
<dbReference type="InterPro" id="IPR036259">
    <property type="entry name" value="MFS_trans_sf"/>
</dbReference>
<evidence type="ECO:0000313" key="9">
    <source>
        <dbReference type="Proteomes" id="UP000476030"/>
    </source>
</evidence>
<evidence type="ECO:0000256" key="3">
    <source>
        <dbReference type="ARBA" id="ARBA00022989"/>
    </source>
</evidence>
<keyword evidence="2 6" id="KW-0812">Transmembrane</keyword>
<feature type="transmembrane region" description="Helical" evidence="6">
    <location>
        <begin position="324"/>
        <end position="345"/>
    </location>
</feature>
<proteinExistence type="predicted"/>
<dbReference type="InterPro" id="IPR011701">
    <property type="entry name" value="MFS"/>
</dbReference>
<dbReference type="AlphaFoldDB" id="A0A6L8W719"/>
<comment type="subcellular location">
    <subcellularLocation>
        <location evidence="1">Membrane</location>
    </subcellularLocation>
</comment>
<dbReference type="Proteomes" id="UP000476030">
    <property type="component" value="Unassembled WGS sequence"/>
</dbReference>
<feature type="transmembrane region" description="Helical" evidence="6">
    <location>
        <begin position="156"/>
        <end position="178"/>
    </location>
</feature>
<evidence type="ECO:0000259" key="7">
    <source>
        <dbReference type="PROSITE" id="PS50850"/>
    </source>
</evidence>
<name>A0A6L8W719_9PROT</name>
<feature type="transmembrane region" description="Helical" evidence="6">
    <location>
        <begin position="357"/>
        <end position="374"/>
    </location>
</feature>
<feature type="transmembrane region" description="Helical" evidence="6">
    <location>
        <begin position="232"/>
        <end position="252"/>
    </location>
</feature>
<dbReference type="PANTHER" id="PTHR23521">
    <property type="entry name" value="TRANSPORTER MFS SUPERFAMILY"/>
    <property type="match status" value="1"/>
</dbReference>
<dbReference type="InterPro" id="IPR005828">
    <property type="entry name" value="MFS_sugar_transport-like"/>
</dbReference>
<dbReference type="InterPro" id="IPR047200">
    <property type="entry name" value="MFS_YcaD-like"/>
</dbReference>
<feature type="transmembrane region" description="Helical" evidence="6">
    <location>
        <begin position="98"/>
        <end position="119"/>
    </location>
</feature>
<reference evidence="8 9" key="1">
    <citation type="submission" date="2019-12" db="EMBL/GenBank/DDBJ databases">
        <title>Snethiella sp. nov. sp. isolated from sea sand.</title>
        <authorList>
            <person name="Kim J."/>
            <person name="Jeong S.E."/>
            <person name="Jung H.S."/>
            <person name="Jeon C.O."/>
        </authorList>
    </citation>
    <scope>NUCLEOTIDE SEQUENCE [LARGE SCALE GENOMIC DNA]</scope>
    <source>
        <strain evidence="8 9">DP05</strain>
    </source>
</reference>
<feature type="transmembrane region" description="Helical" evidence="6">
    <location>
        <begin position="264"/>
        <end position="283"/>
    </location>
</feature>
<feature type="domain" description="Major facilitator superfamily (MFS) profile" evidence="7">
    <location>
        <begin position="2"/>
        <end position="380"/>
    </location>
</feature>
<dbReference type="PANTHER" id="PTHR23521:SF3">
    <property type="entry name" value="MFS TRANSPORTER"/>
    <property type="match status" value="1"/>
</dbReference>
<feature type="transmembrane region" description="Helical" evidence="6">
    <location>
        <begin position="131"/>
        <end position="150"/>
    </location>
</feature>
<feature type="transmembrane region" description="Helical" evidence="6">
    <location>
        <begin position="73"/>
        <end position="92"/>
    </location>
</feature>
<feature type="transmembrane region" description="Helical" evidence="6">
    <location>
        <begin position="37"/>
        <end position="61"/>
    </location>
</feature>
<keyword evidence="3 6" id="KW-1133">Transmembrane helix</keyword>
<dbReference type="SUPFAM" id="SSF103473">
    <property type="entry name" value="MFS general substrate transporter"/>
    <property type="match status" value="1"/>
</dbReference>
<feature type="transmembrane region" description="Helical" evidence="6">
    <location>
        <begin position="289"/>
        <end position="312"/>
    </location>
</feature>
<feature type="compositionally biased region" description="Acidic residues" evidence="5">
    <location>
        <begin position="423"/>
        <end position="437"/>
    </location>
</feature>
<feature type="region of interest" description="Disordered" evidence="5">
    <location>
        <begin position="406"/>
        <end position="447"/>
    </location>
</feature>
<gene>
    <name evidence="8" type="ORF">GQE98_06700</name>
</gene>
<evidence type="ECO:0000256" key="2">
    <source>
        <dbReference type="ARBA" id="ARBA00022692"/>
    </source>
</evidence>
<feature type="transmembrane region" description="Helical" evidence="6">
    <location>
        <begin position="199"/>
        <end position="220"/>
    </location>
</feature>
<protein>
    <submittedName>
        <fullName evidence="8">MFS transporter</fullName>
    </submittedName>
</protein>
<organism evidence="8 9">
    <name type="scientific">Sneathiella litorea</name>
    <dbReference type="NCBI Taxonomy" id="2606216"/>
    <lineage>
        <taxon>Bacteria</taxon>
        <taxon>Pseudomonadati</taxon>
        <taxon>Pseudomonadota</taxon>
        <taxon>Alphaproteobacteria</taxon>
        <taxon>Sneathiellales</taxon>
        <taxon>Sneathiellaceae</taxon>
        <taxon>Sneathiella</taxon>
    </lineage>
</organism>
<keyword evidence="9" id="KW-1185">Reference proteome</keyword>
<sequence length="447" mass="47427">MYAAVLNSWPLLLGLGLLMIGNGLQLSLVGIRASLEGFPAAITGFVMSAYYLGFLFGSIITPKILANVGHVRVFAALASLASSAALIYVVFVDPIVWGMMRLVTGFAFAGLYIVCESWLNDAATNETRGQLLSVYMIIMMGGMAFGQVFLNVADPGGYSLFIFVSVLVSLALIPMALTANPAPNFTASTRLKLKELYKISPLGVVGMCAQGVIGGAFYGMAAVYGDNIGLSVAQISSFISVSIMGGVILQWPVGRFSDRFDRRLILMITTMLSGGAALLALYAGETGNFLLFLGAVGLFGGFSVPLYSLCIAYTNDYLEPDKMVAASSGLMFVNGVGAIFGPLIVGQLMSLIGSEVFFAWIAVAHIAIGLFAIYRMQMNRAMPMEDQGPFVAMPVRAGAAVATLNPETEEWVNDEPPAYSEGESGDEEDIEQTEIMDDGPALGTNNP</sequence>
<comment type="caution">
    <text evidence="8">The sequence shown here is derived from an EMBL/GenBank/DDBJ whole genome shotgun (WGS) entry which is preliminary data.</text>
</comment>
<dbReference type="Gene3D" id="1.20.1250.20">
    <property type="entry name" value="MFS general substrate transporter like domains"/>
    <property type="match status" value="2"/>
</dbReference>
<dbReference type="Pfam" id="PF07690">
    <property type="entry name" value="MFS_1"/>
    <property type="match status" value="1"/>
</dbReference>
<dbReference type="Pfam" id="PF00083">
    <property type="entry name" value="Sugar_tr"/>
    <property type="match status" value="1"/>
</dbReference>
<evidence type="ECO:0000256" key="5">
    <source>
        <dbReference type="SAM" id="MobiDB-lite"/>
    </source>
</evidence>
<dbReference type="PROSITE" id="PS50850">
    <property type="entry name" value="MFS"/>
    <property type="match status" value="1"/>
</dbReference>